<comment type="caution">
    <text evidence="1">The sequence shown here is derived from an EMBL/GenBank/DDBJ whole genome shotgun (WGS) entry which is preliminary data.</text>
</comment>
<proteinExistence type="predicted"/>
<sequence length="50" mass="5560">ACMSSKIVITMQKGVRWIGWKVSEEEWVKLNMDGCFCSRVVGSAGGFEAF</sequence>
<keyword evidence="2" id="KW-1185">Reference proteome</keyword>
<organism evidence="1 2">
    <name type="scientific">Trifolium medium</name>
    <dbReference type="NCBI Taxonomy" id="97028"/>
    <lineage>
        <taxon>Eukaryota</taxon>
        <taxon>Viridiplantae</taxon>
        <taxon>Streptophyta</taxon>
        <taxon>Embryophyta</taxon>
        <taxon>Tracheophyta</taxon>
        <taxon>Spermatophyta</taxon>
        <taxon>Magnoliopsida</taxon>
        <taxon>eudicotyledons</taxon>
        <taxon>Gunneridae</taxon>
        <taxon>Pentapetalae</taxon>
        <taxon>rosids</taxon>
        <taxon>fabids</taxon>
        <taxon>Fabales</taxon>
        <taxon>Fabaceae</taxon>
        <taxon>Papilionoideae</taxon>
        <taxon>50 kb inversion clade</taxon>
        <taxon>NPAAA clade</taxon>
        <taxon>Hologalegina</taxon>
        <taxon>IRL clade</taxon>
        <taxon>Trifolieae</taxon>
        <taxon>Trifolium</taxon>
    </lineage>
</organism>
<reference evidence="1 2" key="1">
    <citation type="journal article" date="2018" name="Front. Plant Sci.">
        <title>Red Clover (Trifolium pratense) and Zigzag Clover (T. medium) - A Picture of Genomic Similarities and Differences.</title>
        <authorList>
            <person name="Dluhosova J."/>
            <person name="Istvanek J."/>
            <person name="Nedelnik J."/>
            <person name="Repkova J."/>
        </authorList>
    </citation>
    <scope>NUCLEOTIDE SEQUENCE [LARGE SCALE GENOMIC DNA]</scope>
    <source>
        <strain evidence="2">cv. 10/8</strain>
        <tissue evidence="1">Leaf</tissue>
    </source>
</reference>
<name>A0A392SPX3_9FABA</name>
<dbReference type="AlphaFoldDB" id="A0A392SPX3"/>
<evidence type="ECO:0000313" key="1">
    <source>
        <dbReference type="EMBL" id="MCI50923.1"/>
    </source>
</evidence>
<evidence type="ECO:0000313" key="2">
    <source>
        <dbReference type="Proteomes" id="UP000265520"/>
    </source>
</evidence>
<protein>
    <submittedName>
        <fullName evidence="1">Uncharacterized protein</fullName>
    </submittedName>
</protein>
<dbReference type="Proteomes" id="UP000265520">
    <property type="component" value="Unassembled WGS sequence"/>
</dbReference>
<feature type="non-terminal residue" evidence="1">
    <location>
        <position position="1"/>
    </location>
</feature>
<dbReference type="EMBL" id="LXQA010424067">
    <property type="protein sequence ID" value="MCI50923.1"/>
    <property type="molecule type" value="Genomic_DNA"/>
</dbReference>
<accession>A0A392SPX3</accession>